<gene>
    <name evidence="3" type="ORF">P4O66_012916</name>
</gene>
<dbReference type="AlphaFoldDB" id="A0AAD8ZZ01"/>
<keyword evidence="4" id="KW-1185">Reference proteome</keyword>
<reference evidence="3" key="1">
    <citation type="submission" date="2023-03" db="EMBL/GenBank/DDBJ databases">
        <title>Electrophorus voltai genome.</title>
        <authorList>
            <person name="Bian C."/>
        </authorList>
    </citation>
    <scope>NUCLEOTIDE SEQUENCE</scope>
    <source>
        <strain evidence="3">CB-2022</strain>
        <tissue evidence="3">Muscle</tissue>
    </source>
</reference>
<evidence type="ECO:0000256" key="1">
    <source>
        <dbReference type="SAM" id="MobiDB-lite"/>
    </source>
</evidence>
<dbReference type="Proteomes" id="UP001239994">
    <property type="component" value="Unassembled WGS sequence"/>
</dbReference>
<evidence type="ECO:0000313" key="3">
    <source>
        <dbReference type="EMBL" id="KAK1805865.1"/>
    </source>
</evidence>
<name>A0AAD8ZZ01_9TELE</name>
<evidence type="ECO:0000313" key="4">
    <source>
        <dbReference type="Proteomes" id="UP001239994"/>
    </source>
</evidence>
<sequence length="182" mass="20669">LRTIQATLYQYVSQGERRIVQQGATKSGINVTTCKIPLRQYATVKQRSCLKKQWKSFHLTVQVIAGFRYQLKFDMQKSNCTKSDFKEVTEECHPDQEAPSFINCNSTVDVAPWRLELPETHVQCAPGPIQSFMFKRPPGWSPLRSVHNLAVHQEPSNKPLKTESSDESNESKAMPTATRPSC</sequence>
<comment type="caution">
    <text evidence="3">The sequence shown here is derived from an EMBL/GenBank/DDBJ whole genome shotgun (WGS) entry which is preliminary data.</text>
</comment>
<dbReference type="SUPFAM" id="SSF54403">
    <property type="entry name" value="Cystatin/monellin"/>
    <property type="match status" value="1"/>
</dbReference>
<dbReference type="Pfam" id="PF00031">
    <property type="entry name" value="Cystatin"/>
    <property type="match status" value="1"/>
</dbReference>
<proteinExistence type="predicted"/>
<evidence type="ECO:0000259" key="2">
    <source>
        <dbReference type="Pfam" id="PF00031"/>
    </source>
</evidence>
<dbReference type="InterPro" id="IPR000010">
    <property type="entry name" value="Cystatin_dom"/>
</dbReference>
<organism evidence="3 4">
    <name type="scientific">Electrophorus voltai</name>
    <dbReference type="NCBI Taxonomy" id="2609070"/>
    <lineage>
        <taxon>Eukaryota</taxon>
        <taxon>Metazoa</taxon>
        <taxon>Chordata</taxon>
        <taxon>Craniata</taxon>
        <taxon>Vertebrata</taxon>
        <taxon>Euteleostomi</taxon>
        <taxon>Actinopterygii</taxon>
        <taxon>Neopterygii</taxon>
        <taxon>Teleostei</taxon>
        <taxon>Ostariophysi</taxon>
        <taxon>Gymnotiformes</taxon>
        <taxon>Gymnotoidei</taxon>
        <taxon>Gymnotidae</taxon>
        <taxon>Electrophorus</taxon>
    </lineage>
</organism>
<dbReference type="EMBL" id="JAROKS010000002">
    <property type="protein sequence ID" value="KAK1805865.1"/>
    <property type="molecule type" value="Genomic_DNA"/>
</dbReference>
<feature type="non-terminal residue" evidence="3">
    <location>
        <position position="1"/>
    </location>
</feature>
<dbReference type="CDD" id="cd00042">
    <property type="entry name" value="CY"/>
    <property type="match status" value="1"/>
</dbReference>
<dbReference type="InterPro" id="IPR046350">
    <property type="entry name" value="Cystatin_sf"/>
</dbReference>
<feature type="domain" description="Cystatin" evidence="2">
    <location>
        <begin position="58"/>
        <end position="113"/>
    </location>
</feature>
<accession>A0AAD8ZZ01</accession>
<feature type="region of interest" description="Disordered" evidence="1">
    <location>
        <begin position="151"/>
        <end position="182"/>
    </location>
</feature>
<dbReference type="GO" id="GO:0004869">
    <property type="term" value="F:cysteine-type endopeptidase inhibitor activity"/>
    <property type="evidence" value="ECO:0007669"/>
    <property type="project" value="InterPro"/>
</dbReference>
<dbReference type="Gene3D" id="3.10.450.10">
    <property type="match status" value="1"/>
</dbReference>
<protein>
    <recommendedName>
        <fullName evidence="2">Cystatin domain-containing protein</fullName>
    </recommendedName>
</protein>